<evidence type="ECO:0000313" key="4">
    <source>
        <dbReference type="EMBL" id="HIW94821.1"/>
    </source>
</evidence>
<dbReference type="PROSITE" id="PS51257">
    <property type="entry name" value="PROKAR_LIPOPROTEIN"/>
    <property type="match status" value="1"/>
</dbReference>
<reference evidence="4" key="1">
    <citation type="journal article" date="2021" name="PeerJ">
        <title>Extensive microbial diversity within the chicken gut microbiome revealed by metagenomics and culture.</title>
        <authorList>
            <person name="Gilroy R."/>
            <person name="Ravi A."/>
            <person name="Getino M."/>
            <person name="Pursley I."/>
            <person name="Horton D.L."/>
            <person name="Alikhan N.F."/>
            <person name="Baker D."/>
            <person name="Gharbi K."/>
            <person name="Hall N."/>
            <person name="Watson M."/>
            <person name="Adriaenssens E.M."/>
            <person name="Foster-Nyarko E."/>
            <person name="Jarju S."/>
            <person name="Secka A."/>
            <person name="Antonio M."/>
            <person name="Oren A."/>
            <person name="Chaudhuri R.R."/>
            <person name="La Ragione R."/>
            <person name="Hildebrand F."/>
            <person name="Pallen M.J."/>
        </authorList>
    </citation>
    <scope>NUCLEOTIDE SEQUENCE</scope>
    <source>
        <strain evidence="4">ChiGjej6B6-1540</strain>
    </source>
</reference>
<gene>
    <name evidence="4" type="ORF">H9868_09845</name>
</gene>
<feature type="domain" description="SLH" evidence="3">
    <location>
        <begin position="305"/>
        <end position="358"/>
    </location>
</feature>
<dbReference type="InterPro" id="IPR001119">
    <property type="entry name" value="SLH_dom"/>
</dbReference>
<keyword evidence="1" id="KW-0677">Repeat</keyword>
<evidence type="ECO:0000256" key="2">
    <source>
        <dbReference type="SAM" id="SignalP"/>
    </source>
</evidence>
<proteinExistence type="predicted"/>
<feature type="domain" description="SLH" evidence="3">
    <location>
        <begin position="241"/>
        <end position="304"/>
    </location>
</feature>
<protein>
    <submittedName>
        <fullName evidence="4">S-layer homology domain-containing protein</fullName>
    </submittedName>
</protein>
<evidence type="ECO:0000259" key="3">
    <source>
        <dbReference type="PROSITE" id="PS51272"/>
    </source>
</evidence>
<dbReference type="AlphaFoldDB" id="A0A9D1RUQ1"/>
<feature type="signal peptide" evidence="2">
    <location>
        <begin position="1"/>
        <end position="24"/>
    </location>
</feature>
<comment type="caution">
    <text evidence="4">The sequence shown here is derived from an EMBL/GenBank/DDBJ whole genome shotgun (WGS) entry which is preliminary data.</text>
</comment>
<evidence type="ECO:0000256" key="1">
    <source>
        <dbReference type="ARBA" id="ARBA00022737"/>
    </source>
</evidence>
<dbReference type="PROSITE" id="PS51272">
    <property type="entry name" value="SLH"/>
    <property type="match status" value="2"/>
</dbReference>
<sequence>MKLNLPALILAGALACSMGIPAAAAGQPVSAPTTVEDSAVLPASVLYYGRVENIVRQSDGAIRQLHLSSQRYGDYVMNISDETLWIDSGACAKSDPATLEEGESLYIFHSPVATMSMPPQSSAIAVVRNIPMDVGCAQYHKVEAVSAENGTVQITTDNGGLHILADDETGLSSYDGAEVTLDDIQAGDAVMAWYGAIAESYPAQTHASHLMLLPRQASKVLTRGELVAMLHTQAGNPTVNYAMQYTDVAQDHPYAEAIRWATSEQLVSGYDNGAFGPEDTLSREQLVTILWRAQGSPMLMDYPGLSEFSDVSQISSFAQPALCWAHQQGLLSWVEGDTFSPQSPATSAQADAMLAALH</sequence>
<name>A0A9D1RUQ1_9FIRM</name>
<organism evidence="4 5">
    <name type="scientific">Candidatus Flavonifractor merdipullorum</name>
    <dbReference type="NCBI Taxonomy" id="2838590"/>
    <lineage>
        <taxon>Bacteria</taxon>
        <taxon>Bacillati</taxon>
        <taxon>Bacillota</taxon>
        <taxon>Clostridia</taxon>
        <taxon>Eubacteriales</taxon>
        <taxon>Oscillospiraceae</taxon>
        <taxon>Flavonifractor</taxon>
    </lineage>
</organism>
<dbReference type="Pfam" id="PF00395">
    <property type="entry name" value="SLH"/>
    <property type="match status" value="2"/>
</dbReference>
<dbReference type="Proteomes" id="UP000824192">
    <property type="component" value="Unassembled WGS sequence"/>
</dbReference>
<keyword evidence="2" id="KW-0732">Signal</keyword>
<reference evidence="4" key="2">
    <citation type="submission" date="2021-04" db="EMBL/GenBank/DDBJ databases">
        <authorList>
            <person name="Gilroy R."/>
        </authorList>
    </citation>
    <scope>NUCLEOTIDE SEQUENCE</scope>
    <source>
        <strain evidence="4">ChiGjej6B6-1540</strain>
    </source>
</reference>
<feature type="chain" id="PRO_5038562321" evidence="2">
    <location>
        <begin position="25"/>
        <end position="358"/>
    </location>
</feature>
<dbReference type="EMBL" id="DXGA01000213">
    <property type="protein sequence ID" value="HIW94821.1"/>
    <property type="molecule type" value="Genomic_DNA"/>
</dbReference>
<accession>A0A9D1RUQ1</accession>
<evidence type="ECO:0000313" key="5">
    <source>
        <dbReference type="Proteomes" id="UP000824192"/>
    </source>
</evidence>